<organism evidence="1 2">
    <name type="scientific">Polaribacter pacificus</name>
    <dbReference type="NCBI Taxonomy" id="1775173"/>
    <lineage>
        <taxon>Bacteria</taxon>
        <taxon>Pseudomonadati</taxon>
        <taxon>Bacteroidota</taxon>
        <taxon>Flavobacteriia</taxon>
        <taxon>Flavobacteriales</taxon>
        <taxon>Flavobacteriaceae</taxon>
    </lineage>
</organism>
<comment type="caution">
    <text evidence="1">The sequence shown here is derived from an EMBL/GenBank/DDBJ whole genome shotgun (WGS) entry which is preliminary data.</text>
</comment>
<dbReference type="AlphaFoldDB" id="A0A917HZ21"/>
<reference evidence="1" key="2">
    <citation type="submission" date="2020-09" db="EMBL/GenBank/DDBJ databases">
        <authorList>
            <person name="Sun Q."/>
            <person name="Zhou Y."/>
        </authorList>
    </citation>
    <scope>NUCLEOTIDE SEQUENCE</scope>
    <source>
        <strain evidence="1">CGMCC 1.15763</strain>
    </source>
</reference>
<accession>A0A917HZ21</accession>
<gene>
    <name evidence="1" type="ORF">GCM10011416_14420</name>
</gene>
<protein>
    <submittedName>
        <fullName evidence="1">Uncharacterized protein</fullName>
    </submittedName>
</protein>
<proteinExistence type="predicted"/>
<dbReference type="Proteomes" id="UP000633278">
    <property type="component" value="Unassembled WGS sequence"/>
</dbReference>
<reference evidence="1" key="1">
    <citation type="journal article" date="2014" name="Int. J. Syst. Evol. Microbiol.">
        <title>Complete genome sequence of Corynebacterium casei LMG S-19264T (=DSM 44701T), isolated from a smear-ripened cheese.</title>
        <authorList>
            <consortium name="US DOE Joint Genome Institute (JGI-PGF)"/>
            <person name="Walter F."/>
            <person name="Albersmeier A."/>
            <person name="Kalinowski J."/>
            <person name="Ruckert C."/>
        </authorList>
    </citation>
    <scope>NUCLEOTIDE SEQUENCE</scope>
    <source>
        <strain evidence="1">CGMCC 1.15763</strain>
    </source>
</reference>
<sequence>MSLVKHFKNQNLVIDTSKIALNNNYKIALTKLTANNDKFKYRSEFPKGRDFWRTEYKFYVG</sequence>
<name>A0A917HZ21_9FLAO</name>
<evidence type="ECO:0000313" key="2">
    <source>
        <dbReference type="Proteomes" id="UP000633278"/>
    </source>
</evidence>
<dbReference type="EMBL" id="BMJW01000002">
    <property type="protein sequence ID" value="GGG97513.1"/>
    <property type="molecule type" value="Genomic_DNA"/>
</dbReference>
<evidence type="ECO:0000313" key="1">
    <source>
        <dbReference type="EMBL" id="GGG97513.1"/>
    </source>
</evidence>
<keyword evidence="2" id="KW-1185">Reference proteome</keyword>